<keyword evidence="5" id="KW-1185">Reference proteome</keyword>
<feature type="region of interest" description="Disordered" evidence="2">
    <location>
        <begin position="49"/>
        <end position="99"/>
    </location>
</feature>
<dbReference type="Proteomes" id="UP000028926">
    <property type="component" value="Chromosome"/>
</dbReference>
<dbReference type="SMART" id="SM00256">
    <property type="entry name" value="FBOX"/>
    <property type="match status" value="1"/>
</dbReference>
<dbReference type="HOGENOM" id="CLU_242389_0_0_5"/>
<protein>
    <recommendedName>
        <fullName evidence="3">F-box domain-containing protein</fullName>
    </recommendedName>
</protein>
<dbReference type="EMBL" id="CP008941">
    <property type="protein sequence ID" value="AIK96542.1"/>
    <property type="molecule type" value="Genomic_DNA"/>
</dbReference>
<dbReference type="CDD" id="cd09917">
    <property type="entry name" value="F-box_SF"/>
    <property type="match status" value="1"/>
</dbReference>
<dbReference type="eggNOG" id="COG4886">
    <property type="taxonomic scope" value="Bacteria"/>
</dbReference>
<dbReference type="OrthoDB" id="7390289at2"/>
<feature type="repeat" description="ANK" evidence="1">
    <location>
        <begin position="730"/>
        <end position="766"/>
    </location>
</feature>
<dbReference type="SUPFAM" id="SSF48403">
    <property type="entry name" value="Ankyrin repeat"/>
    <property type="match status" value="1"/>
</dbReference>
<dbReference type="Gene3D" id="3.80.10.10">
    <property type="entry name" value="Ribonuclease Inhibitor"/>
    <property type="match status" value="1"/>
</dbReference>
<proteinExistence type="predicted"/>
<evidence type="ECO:0000259" key="3">
    <source>
        <dbReference type="PROSITE" id="PS50181"/>
    </source>
</evidence>
<dbReference type="InterPro" id="IPR032675">
    <property type="entry name" value="LRR_dom_sf"/>
</dbReference>
<evidence type="ECO:0000313" key="5">
    <source>
        <dbReference type="Proteomes" id="UP000028926"/>
    </source>
</evidence>
<dbReference type="Pfam" id="PF12796">
    <property type="entry name" value="Ank_2"/>
    <property type="match status" value="1"/>
</dbReference>
<dbReference type="InterPro" id="IPR001810">
    <property type="entry name" value="F-box_dom"/>
</dbReference>
<evidence type="ECO:0000256" key="2">
    <source>
        <dbReference type="SAM" id="MobiDB-lite"/>
    </source>
</evidence>
<dbReference type="InterPro" id="IPR036770">
    <property type="entry name" value="Ankyrin_rpt-contain_sf"/>
</dbReference>
<dbReference type="Pfam" id="PF12937">
    <property type="entry name" value="F-box-like"/>
    <property type="match status" value="1"/>
</dbReference>
<dbReference type="InterPro" id="IPR002110">
    <property type="entry name" value="Ankyrin_rpt"/>
</dbReference>
<evidence type="ECO:0000313" key="4">
    <source>
        <dbReference type="EMBL" id="AIK96542.1"/>
    </source>
</evidence>
<reference evidence="4 5" key="1">
    <citation type="submission" date="2014-07" db="EMBL/GenBank/DDBJ databases">
        <title>Comparative genomic insights into amoeba endosymbionts belonging to the families of Holosporaceae and Candidatus Midichloriaceae within Rickettsiales.</title>
        <authorList>
            <person name="Wang Z."/>
            <person name="Wu M."/>
        </authorList>
    </citation>
    <scope>NUCLEOTIDE SEQUENCE [LARGE SCALE GENOMIC DNA]</scope>
    <source>
        <strain evidence="4">PRA3</strain>
    </source>
</reference>
<dbReference type="PANTHER" id="PTHR46433">
    <property type="entry name" value="ANK_REP_REGION DOMAIN-CONTAINING PROTEIN-RELATED"/>
    <property type="match status" value="1"/>
</dbReference>
<dbReference type="SUPFAM" id="SSF81383">
    <property type="entry name" value="F-box domain"/>
    <property type="match status" value="1"/>
</dbReference>
<dbReference type="PROSITE" id="PS50088">
    <property type="entry name" value="ANK_REPEAT"/>
    <property type="match status" value="1"/>
</dbReference>
<evidence type="ECO:0000256" key="1">
    <source>
        <dbReference type="PROSITE-ProRule" id="PRU00023"/>
    </source>
</evidence>
<organism evidence="4 5">
    <name type="scientific">Candidatus Odyssella acanthamoebae</name>
    <dbReference type="NCBI Taxonomy" id="91604"/>
    <lineage>
        <taxon>Bacteria</taxon>
        <taxon>Pseudomonadati</taxon>
        <taxon>Pseudomonadota</taxon>
        <taxon>Alphaproteobacteria</taxon>
        <taxon>Holosporales</taxon>
        <taxon>Candidatus Paracaedibacteraceae</taxon>
        <taxon>Candidatus Odyssella</taxon>
    </lineage>
</organism>
<dbReference type="Gene3D" id="1.25.40.20">
    <property type="entry name" value="Ankyrin repeat-containing domain"/>
    <property type="match status" value="1"/>
</dbReference>
<dbReference type="SUPFAM" id="SSF52058">
    <property type="entry name" value="L domain-like"/>
    <property type="match status" value="1"/>
</dbReference>
<dbReference type="PANTHER" id="PTHR46433:SF1">
    <property type="entry name" value="ANKYRIN REPEAT-CONTAINING PROTEIN"/>
    <property type="match status" value="1"/>
</dbReference>
<accession>A0A077ATN8</accession>
<feature type="compositionally biased region" description="Basic and acidic residues" evidence="2">
    <location>
        <begin position="72"/>
        <end position="88"/>
    </location>
</feature>
<dbReference type="RefSeq" id="WP_038465051.1">
    <property type="nucleotide sequence ID" value="NZ_CP008941.1"/>
</dbReference>
<dbReference type="STRING" id="91604.ID47_07000"/>
<gene>
    <name evidence="4" type="ORF">ID47_07000</name>
</gene>
<dbReference type="KEGG" id="paca:ID47_07000"/>
<feature type="domain" description="F-box" evidence="3">
    <location>
        <begin position="1431"/>
        <end position="1479"/>
    </location>
</feature>
<keyword evidence="1" id="KW-0040">ANK repeat</keyword>
<sequence length="1653" mass="189304">MTHGLKKKQVIRRLSLSTWIKKITGSLMINVIFLEALIPAGQAMEKEEDCVESLYTPQFPSSPTPRPAQRRSQVETERENDADHRSSRPEVSPAFEGLEADPEREALKNRIISQLFQPAFYQRTKIKLYHYWLEATLSPPQQQQLQTLINLMTAPEGKLRVGRDFSLREDFRASPRLNHELFKPLKVHLAELENYKPLFRGTPVERWLQKLIESHHQFMQTLVDKVKDLGLHSPLSLFEVKPLLIGEDFKCYEVETDKAYKFASYDPTEFDYERKNSSGLSIGGEQGGVYFKVDNDSGLLRPAKERAVYQFYQRVMGTGVSPTHLLILNCLPILPPDMGSSPERKELLEIKKQHGISSTQEVFKRFPRLEQRFHLAQQERPLFLQGSLYMSGKTLEEFLEEAEKSSDPVAYINQLDKESFSRHVLCSLLLIPTDYKADNLIVDETYRIIGIDNDQALESLELKKKKNSGRHEVRAKNILYTLPLMMDSIAEPVRKKIQQPMPGLLLLNWLVDLKGHENRDVFFIEAGLLNTSDLARLKEQAQDSLELPLKFVPGWMSQMHQRFMRMQQLLSNPSLTHQELFNHLHPFASRYYASLSRKHPLPLDRIASLYQTWGPEWDFETLIEEDPHASDDELLQTLESKSFLEQPATLTLEQTMKELIATTNLHDYSFAQQLEWLERIADIGVWPDQLHSSWDDRQLLFNMVREGASDKAIRVLVEKTNADINAQDEEGGTALHHAVTHGQKSKVLEQIDALFNLGAYLEIQDKSQETPLDKAVKSKDHSLIIKLVSLGAGKKARASSLQRYTQTLTPHPKQDMAKTLETLEARNPKYGWKMTLDTVFPCSSSEASWGVLNTVSEGKRIVLESAYRQLFDERGNPCKSNQHGKRCVPKVEIQGRSLYVKFAPEGSGTELSVGRLIRSLIDEGNAPYVEMAELMGHPVLLIQAVSGETLWDMLHPKEDRINPPTPKEIFKKLDSESVSAAIIMAMLINPGDGSPANYILSPFLNSEGELRYRITSIDHDHSFVPAIAEEIKDGWFGTKIFTKFSLQVQTILYCLNQMKDPIHPNVIRKFIHIDPFDIIKPWLISLDHHNKSINALFSRREIRALTQGRDTVIGTSFAPGMIRTLYTKMVRMQKALNPQQEGKSLTHFDLLELLEEPLSARYKAVLANSTLTPEERFELTDGDNYEKDTKNNTIVSSATLARLLESCHIPQKEVLQKHLLEGRYGPMDALKELETIQHEHTLFTAILQSASSIHPDFFRKLQTEGIQESLLRQLDLKELSFPQQQALVDALRTKILRTIKLAYCRALSIKALQTLSLTHVRYLDLSYCSQLSGFSTNATLTREQLHAPFLKTLTLQGCKALKDIRLNAPLLRTLEAAECPLLEILRLTAPKLKYADFFGDKRLKTLEIKPLNDQTLYLTVRLPAYKTYTTFPSFTALPNELLLHIFSFVNKADLAKFMLLNKFFREFLIDHYEAFFLPERIKVFMIGYYGDQRRKLMPVLAQGRRIGNVGRGGRGGFLIGPTPFLYKNKKIIMEIWGAPEKLDILTVSSHLKNTSLILFDYCEDKYNAELNNYILNILTEHGRSIKSENIRKNIPILLLNYSNTNSENEIKIQKFKQDLGIKDCLQYSGDRDEVLNWICKNAIKIPSRLRFQS</sequence>
<dbReference type="InterPro" id="IPR036047">
    <property type="entry name" value="F-box-like_dom_sf"/>
</dbReference>
<dbReference type="PROSITE" id="PS50181">
    <property type="entry name" value="FBOX"/>
    <property type="match status" value="1"/>
</dbReference>
<name>A0A077ATN8_9PROT</name>